<organism evidence="3 4">
    <name type="scientific">Paenibacillus filicis</name>
    <dbReference type="NCBI Taxonomy" id="669464"/>
    <lineage>
        <taxon>Bacteria</taxon>
        <taxon>Bacillati</taxon>
        <taxon>Bacillota</taxon>
        <taxon>Bacilli</taxon>
        <taxon>Bacillales</taxon>
        <taxon>Paenibacillaceae</taxon>
        <taxon>Paenibacillus</taxon>
    </lineage>
</organism>
<sequence length="317" mass="35425">MRKVAVVGAGQWGRNLVRTFFELGVLGVVVEASPQLREEVSLQYPTTPVHDSIQFVLEDPSIRGVIVATPAATHYDIAKSCLISGKDVFIEKPMTLSSQEGEGLVKLSETHQRVLMVGHLLLYQPAIREMKKIMDAGRVGRVTTLHQQRLKLGRVRSVENVLWSFGVHDLAVFLYLIGEEPTDTISVGQHVVQPLVEDDVFLHLRFANGVNAHLHNSWLYPEVVRKLTVIGTEGMLVYDEITQTVTLHHKSIRSDLSNRDEGSEVIFQGDAQPLRIECEHFLECMETRQAPISDGRNGVAVVRILERASMKEGTTYA</sequence>
<comment type="caution">
    <text evidence="3">The sequence shown here is derived from an EMBL/GenBank/DDBJ whole genome shotgun (WGS) entry which is preliminary data.</text>
</comment>
<feature type="domain" description="Gfo/Idh/MocA-like oxidoreductase N-terminal" evidence="1">
    <location>
        <begin position="3"/>
        <end position="119"/>
    </location>
</feature>
<dbReference type="SUPFAM" id="SSF55347">
    <property type="entry name" value="Glyceraldehyde-3-phosphate dehydrogenase-like, C-terminal domain"/>
    <property type="match status" value="1"/>
</dbReference>
<proteinExistence type="predicted"/>
<dbReference type="Pfam" id="PF22725">
    <property type="entry name" value="GFO_IDH_MocA_C3"/>
    <property type="match status" value="1"/>
</dbReference>
<gene>
    <name evidence="3" type="ORF">WMW72_27940</name>
</gene>
<accession>A0ABU9DUI9</accession>
<protein>
    <submittedName>
        <fullName evidence="3">Gfo/Idh/MocA family oxidoreductase</fullName>
    </submittedName>
</protein>
<feature type="domain" description="GFO/IDH/MocA-like oxidoreductase" evidence="2">
    <location>
        <begin position="127"/>
        <end position="236"/>
    </location>
</feature>
<evidence type="ECO:0000259" key="2">
    <source>
        <dbReference type="Pfam" id="PF22725"/>
    </source>
</evidence>
<dbReference type="SUPFAM" id="SSF51735">
    <property type="entry name" value="NAD(P)-binding Rossmann-fold domains"/>
    <property type="match status" value="1"/>
</dbReference>
<dbReference type="PANTHER" id="PTHR43377">
    <property type="entry name" value="BILIVERDIN REDUCTASE A"/>
    <property type="match status" value="1"/>
</dbReference>
<dbReference type="InterPro" id="IPR051450">
    <property type="entry name" value="Gfo/Idh/MocA_Oxidoreductases"/>
</dbReference>
<dbReference type="InterPro" id="IPR036291">
    <property type="entry name" value="NAD(P)-bd_dom_sf"/>
</dbReference>
<evidence type="ECO:0000313" key="4">
    <source>
        <dbReference type="Proteomes" id="UP001469365"/>
    </source>
</evidence>
<evidence type="ECO:0000259" key="1">
    <source>
        <dbReference type="Pfam" id="PF01408"/>
    </source>
</evidence>
<dbReference type="Pfam" id="PF01408">
    <property type="entry name" value="GFO_IDH_MocA"/>
    <property type="match status" value="1"/>
</dbReference>
<evidence type="ECO:0000313" key="3">
    <source>
        <dbReference type="EMBL" id="MEK8131745.1"/>
    </source>
</evidence>
<dbReference type="InterPro" id="IPR000683">
    <property type="entry name" value="Gfo/Idh/MocA-like_OxRdtase_N"/>
</dbReference>
<dbReference type="Gene3D" id="3.30.360.10">
    <property type="entry name" value="Dihydrodipicolinate Reductase, domain 2"/>
    <property type="match status" value="1"/>
</dbReference>
<dbReference type="Proteomes" id="UP001469365">
    <property type="component" value="Unassembled WGS sequence"/>
</dbReference>
<name>A0ABU9DUI9_9BACL</name>
<dbReference type="InterPro" id="IPR055170">
    <property type="entry name" value="GFO_IDH_MocA-like_dom"/>
</dbReference>
<keyword evidence="4" id="KW-1185">Reference proteome</keyword>
<dbReference type="RefSeq" id="WP_341418876.1">
    <property type="nucleotide sequence ID" value="NZ_JBBPCC010000023.1"/>
</dbReference>
<dbReference type="EMBL" id="JBBPCC010000023">
    <property type="protein sequence ID" value="MEK8131745.1"/>
    <property type="molecule type" value="Genomic_DNA"/>
</dbReference>
<dbReference type="PANTHER" id="PTHR43377:SF6">
    <property type="entry name" value="GFO_IDH_MOCA-LIKE OXIDOREDUCTASE N-TERMINAL DOMAIN-CONTAINING PROTEIN"/>
    <property type="match status" value="1"/>
</dbReference>
<dbReference type="Gene3D" id="3.40.50.720">
    <property type="entry name" value="NAD(P)-binding Rossmann-like Domain"/>
    <property type="match status" value="1"/>
</dbReference>
<reference evidence="3 4" key="1">
    <citation type="submission" date="2024-04" db="EMBL/GenBank/DDBJ databases">
        <title>draft genome sequnece of Paenibacillus filicis.</title>
        <authorList>
            <person name="Kim D.-U."/>
        </authorList>
    </citation>
    <scope>NUCLEOTIDE SEQUENCE [LARGE SCALE GENOMIC DNA]</scope>
    <source>
        <strain evidence="3 4">KACC14197</strain>
    </source>
</reference>